<dbReference type="Gene3D" id="3.55.30.10">
    <property type="entry name" value="Hsp33 domain"/>
    <property type="match status" value="1"/>
</dbReference>
<dbReference type="GO" id="GO:0051082">
    <property type="term" value="F:unfolded protein binding"/>
    <property type="evidence" value="ECO:0007669"/>
    <property type="project" value="UniProtKB-UniRule"/>
</dbReference>
<dbReference type="RefSeq" id="WP_034573279.1">
    <property type="nucleotide sequence ID" value="NZ_JQBS01000004.1"/>
</dbReference>
<evidence type="ECO:0000256" key="3">
    <source>
        <dbReference type="ARBA" id="ARBA00023157"/>
    </source>
</evidence>
<dbReference type="PATRIC" id="fig|1449336.4.peg.1759"/>
<dbReference type="eggNOG" id="COG1281">
    <property type="taxonomic scope" value="Bacteria"/>
</dbReference>
<dbReference type="GO" id="GO:0005737">
    <property type="term" value="C:cytoplasm"/>
    <property type="evidence" value="ECO:0007669"/>
    <property type="project" value="UniProtKB-SubCell"/>
</dbReference>
<dbReference type="SUPFAM" id="SSF64397">
    <property type="entry name" value="Hsp33 domain"/>
    <property type="match status" value="1"/>
</dbReference>
<evidence type="ECO:0000313" key="8">
    <source>
        <dbReference type="Proteomes" id="UP000051658"/>
    </source>
</evidence>
<dbReference type="GO" id="GO:0042026">
    <property type="term" value="P:protein refolding"/>
    <property type="evidence" value="ECO:0007669"/>
    <property type="project" value="TreeGrafter"/>
</dbReference>
<comment type="similarity">
    <text evidence="6">Belongs to the HSP33 family.</text>
</comment>
<keyword evidence="4 6" id="KW-0143">Chaperone</keyword>
<keyword evidence="2 6" id="KW-0862">Zinc</keyword>
<dbReference type="SUPFAM" id="SSF118352">
    <property type="entry name" value="HSP33 redox switch-like"/>
    <property type="match status" value="1"/>
</dbReference>
<sequence>MSDYLLKSVCYEGQIRAYALCATETVSEAQKRHDTWSASSAALGRTMVGALLLGATLKGDDKMTVKVDGDGPVGHIVVDSNGRGEVKGYIANPSVSLPPNAAGKIDVRGAVGTQGTLTVTKDLGLKEAFSGQVPLVSGELGEDFTYYMANSEQVPSAIGLSVLVDTDDSIKAAGGFMIQVMPGATDETLLAIEKNIAEIPLVSKLMDAGEQPEEILDRLLGKENVKVLEKMPVSFKCDCSKERFSTAIIALGEHEITEMIEEDHGAEASCHFCGNHYHYSETDLIELRAEALAK</sequence>
<evidence type="ECO:0000256" key="1">
    <source>
        <dbReference type="ARBA" id="ARBA00022490"/>
    </source>
</evidence>
<dbReference type="PANTHER" id="PTHR30111">
    <property type="entry name" value="33 KDA CHAPERONIN"/>
    <property type="match status" value="1"/>
</dbReference>
<dbReference type="InterPro" id="IPR016154">
    <property type="entry name" value="Heat_shock_Hsp33_C"/>
</dbReference>
<accession>A0A0R2HYX6</accession>
<dbReference type="HAMAP" id="MF_00117">
    <property type="entry name" value="HslO"/>
    <property type="match status" value="1"/>
</dbReference>
<keyword evidence="8" id="KW-1185">Reference proteome</keyword>
<reference evidence="7 8" key="1">
    <citation type="journal article" date="2015" name="Genome Announc.">
        <title>Expanding the biotechnology potential of lactobacilli through comparative genomics of 213 strains and associated genera.</title>
        <authorList>
            <person name="Sun Z."/>
            <person name="Harris H.M."/>
            <person name="McCann A."/>
            <person name="Guo C."/>
            <person name="Argimon S."/>
            <person name="Zhang W."/>
            <person name="Yang X."/>
            <person name="Jeffery I.B."/>
            <person name="Cooney J.C."/>
            <person name="Kagawa T.F."/>
            <person name="Liu W."/>
            <person name="Song Y."/>
            <person name="Salvetti E."/>
            <person name="Wrobel A."/>
            <person name="Rasinkangas P."/>
            <person name="Parkhill J."/>
            <person name="Rea M.C."/>
            <person name="O'Sullivan O."/>
            <person name="Ritari J."/>
            <person name="Douillard F.P."/>
            <person name="Paul Ross R."/>
            <person name="Yang R."/>
            <person name="Briner A.E."/>
            <person name="Felis G.E."/>
            <person name="de Vos W.M."/>
            <person name="Barrangou R."/>
            <person name="Klaenhammer T.R."/>
            <person name="Caufield P.W."/>
            <person name="Cui Y."/>
            <person name="Zhang H."/>
            <person name="O'Toole P.W."/>
        </authorList>
    </citation>
    <scope>NUCLEOTIDE SEQUENCE [LARGE SCALE GENOMIC DNA]</scope>
    <source>
        <strain evidence="7 8">DSM 20623</strain>
    </source>
</reference>
<name>A0A0R2HYX6_CARDV</name>
<keyword evidence="5 6" id="KW-0676">Redox-active center</keyword>
<evidence type="ECO:0000313" key="7">
    <source>
        <dbReference type="EMBL" id="KRN57630.1"/>
    </source>
</evidence>
<dbReference type="InterPro" id="IPR016153">
    <property type="entry name" value="Heat_shock_Hsp33_N"/>
</dbReference>
<dbReference type="PIRSF" id="PIRSF005261">
    <property type="entry name" value="Heat_shock_Hsp33"/>
    <property type="match status" value="1"/>
</dbReference>
<protein>
    <recommendedName>
        <fullName evidence="6">33 kDa chaperonin</fullName>
    </recommendedName>
    <alternativeName>
        <fullName evidence="6">Heat shock protein 33 homolog</fullName>
        <shortName evidence="6">HSP33</shortName>
    </alternativeName>
</protein>
<dbReference type="PANTHER" id="PTHR30111:SF1">
    <property type="entry name" value="33 KDA CHAPERONIN"/>
    <property type="match status" value="1"/>
</dbReference>
<dbReference type="NCBIfam" id="NF001033">
    <property type="entry name" value="PRK00114.1"/>
    <property type="match status" value="1"/>
</dbReference>
<comment type="subcellular location">
    <subcellularLocation>
        <location evidence="6">Cytoplasm</location>
    </subcellularLocation>
</comment>
<comment type="function">
    <text evidence="6">Redox regulated molecular chaperone. Protects both thermally unfolding and oxidatively damaged proteins from irreversible aggregation. Plays an important role in the bacterial defense system toward oxidative stress.</text>
</comment>
<dbReference type="InterPro" id="IPR000397">
    <property type="entry name" value="Heat_shock_Hsp33"/>
</dbReference>
<keyword evidence="1 6" id="KW-0963">Cytoplasm</keyword>
<feature type="disulfide bond" description="Redox-active" evidence="6">
    <location>
        <begin position="270"/>
        <end position="273"/>
    </location>
</feature>
<evidence type="ECO:0000256" key="6">
    <source>
        <dbReference type="HAMAP-Rule" id="MF_00117"/>
    </source>
</evidence>
<proteinExistence type="inferred from homology"/>
<evidence type="ECO:0000256" key="2">
    <source>
        <dbReference type="ARBA" id="ARBA00022833"/>
    </source>
</evidence>
<dbReference type="Proteomes" id="UP000051658">
    <property type="component" value="Unassembled WGS sequence"/>
</dbReference>
<feature type="disulfide bond" description="Redox-active" evidence="6">
    <location>
        <begin position="237"/>
        <end position="239"/>
    </location>
</feature>
<dbReference type="Gene3D" id="3.90.1280.10">
    <property type="entry name" value="HSP33 redox switch-like"/>
    <property type="match status" value="1"/>
</dbReference>
<organism evidence="7 8">
    <name type="scientific">Carnobacterium divergens DSM 20623</name>
    <dbReference type="NCBI Taxonomy" id="1449336"/>
    <lineage>
        <taxon>Bacteria</taxon>
        <taxon>Bacillati</taxon>
        <taxon>Bacillota</taxon>
        <taxon>Bacilli</taxon>
        <taxon>Lactobacillales</taxon>
        <taxon>Carnobacteriaceae</taxon>
        <taxon>Carnobacterium</taxon>
    </lineage>
</organism>
<evidence type="ECO:0000256" key="5">
    <source>
        <dbReference type="ARBA" id="ARBA00023284"/>
    </source>
</evidence>
<dbReference type="Pfam" id="PF01430">
    <property type="entry name" value="HSP33"/>
    <property type="match status" value="1"/>
</dbReference>
<comment type="caution">
    <text evidence="7">The sequence shown here is derived from an EMBL/GenBank/DDBJ whole genome shotgun (WGS) entry which is preliminary data.</text>
</comment>
<keyword evidence="3 6" id="KW-1015">Disulfide bond</keyword>
<dbReference type="AlphaFoldDB" id="A0A0R2HYX6"/>
<dbReference type="GO" id="GO:0044183">
    <property type="term" value="F:protein folding chaperone"/>
    <property type="evidence" value="ECO:0007669"/>
    <property type="project" value="TreeGrafter"/>
</dbReference>
<gene>
    <name evidence="6" type="primary">hslO</name>
    <name evidence="7" type="ORF">IV74_GL001724</name>
</gene>
<comment type="PTM">
    <text evidence="6">Under oxidizing conditions two disulfide bonds are formed involving the reactive cysteines. Under reducing conditions zinc is bound to the reactive cysteines and the protein is inactive.</text>
</comment>
<dbReference type="CDD" id="cd00498">
    <property type="entry name" value="Hsp33"/>
    <property type="match status" value="1"/>
</dbReference>
<dbReference type="EMBL" id="JQBS01000004">
    <property type="protein sequence ID" value="KRN57630.1"/>
    <property type="molecule type" value="Genomic_DNA"/>
</dbReference>
<evidence type="ECO:0000256" key="4">
    <source>
        <dbReference type="ARBA" id="ARBA00023186"/>
    </source>
</evidence>
<dbReference type="GeneID" id="89589843"/>